<organism evidence="1 2">
    <name type="scientific">Streptococcus henryi</name>
    <dbReference type="NCBI Taxonomy" id="439219"/>
    <lineage>
        <taxon>Bacteria</taxon>
        <taxon>Bacillati</taxon>
        <taxon>Bacillota</taxon>
        <taxon>Bacilli</taxon>
        <taxon>Lactobacillales</taxon>
        <taxon>Streptococcaceae</taxon>
        <taxon>Streptococcus</taxon>
    </lineage>
</organism>
<keyword evidence="2" id="KW-1185">Reference proteome</keyword>
<dbReference type="Pfam" id="PF02082">
    <property type="entry name" value="Rrf2"/>
    <property type="match status" value="1"/>
</dbReference>
<evidence type="ECO:0000313" key="2">
    <source>
        <dbReference type="Proteomes" id="UP000182508"/>
    </source>
</evidence>
<sequence>MDTKFSVALHILVYISETDKIASSENLAKSVNTNSSHIRKITGLLKQADLISSQQGKSGFSLAMAPEAIGLDRVYRAVYPEKELLHVHDNPNQACPVGKHIQTLVQPSFDLAQEAFISQLANQNLADLITNLYKEEKNK</sequence>
<reference evidence="1 2" key="1">
    <citation type="submission" date="2016-10" db="EMBL/GenBank/DDBJ databases">
        <authorList>
            <person name="de Groot N.N."/>
        </authorList>
    </citation>
    <scope>NUCLEOTIDE SEQUENCE [LARGE SCALE GENOMIC DNA]</scope>
    <source>
        <strain evidence="1 2">A-4</strain>
    </source>
</reference>
<dbReference type="STRING" id="439219.SAMN02910293_01519"/>
<dbReference type="InterPro" id="IPR036388">
    <property type="entry name" value="WH-like_DNA-bd_sf"/>
</dbReference>
<name>A0A1G6CCE2_9STRE</name>
<dbReference type="SUPFAM" id="SSF46785">
    <property type="entry name" value="Winged helix' DNA-binding domain"/>
    <property type="match status" value="1"/>
</dbReference>
<accession>A0A1G6CCE2</accession>
<protein>
    <submittedName>
        <fullName evidence="1">Rrf2 family protein</fullName>
    </submittedName>
</protein>
<gene>
    <name evidence="1" type="ORF">SAMN02910293_01519</name>
</gene>
<dbReference type="AlphaFoldDB" id="A0A1G6CCE2"/>
<dbReference type="Gene3D" id="1.10.10.10">
    <property type="entry name" value="Winged helix-like DNA-binding domain superfamily/Winged helix DNA-binding domain"/>
    <property type="match status" value="1"/>
</dbReference>
<dbReference type="InterPro" id="IPR036390">
    <property type="entry name" value="WH_DNA-bd_sf"/>
</dbReference>
<dbReference type="PROSITE" id="PS51197">
    <property type="entry name" value="HTH_RRF2_2"/>
    <property type="match status" value="1"/>
</dbReference>
<dbReference type="GO" id="GO:0005829">
    <property type="term" value="C:cytosol"/>
    <property type="evidence" value="ECO:0007669"/>
    <property type="project" value="TreeGrafter"/>
</dbReference>
<dbReference type="InterPro" id="IPR000944">
    <property type="entry name" value="Tscrpt_reg_Rrf2"/>
</dbReference>
<dbReference type="EMBL" id="FMXP01000020">
    <property type="protein sequence ID" value="SDB30523.1"/>
    <property type="molecule type" value="Genomic_DNA"/>
</dbReference>
<dbReference type="Proteomes" id="UP000182508">
    <property type="component" value="Unassembled WGS sequence"/>
</dbReference>
<evidence type="ECO:0000313" key="1">
    <source>
        <dbReference type="EMBL" id="SDB30523.1"/>
    </source>
</evidence>
<dbReference type="eggNOG" id="COG1959">
    <property type="taxonomic scope" value="Bacteria"/>
</dbReference>
<dbReference type="PANTHER" id="PTHR33221">
    <property type="entry name" value="WINGED HELIX-TURN-HELIX TRANSCRIPTIONAL REGULATOR, RRF2 FAMILY"/>
    <property type="match status" value="1"/>
</dbReference>
<dbReference type="GO" id="GO:0003700">
    <property type="term" value="F:DNA-binding transcription factor activity"/>
    <property type="evidence" value="ECO:0007669"/>
    <property type="project" value="TreeGrafter"/>
</dbReference>
<dbReference type="PANTHER" id="PTHR33221:SF15">
    <property type="entry name" value="HTH-TYPE TRANSCRIPTIONAL REGULATOR YWGB-RELATED"/>
    <property type="match status" value="1"/>
</dbReference>
<dbReference type="RefSeq" id="WP_074486238.1">
    <property type="nucleotide sequence ID" value="NZ_FMXP01000020.1"/>
</dbReference>
<proteinExistence type="predicted"/>